<dbReference type="STRING" id="1802363.A2682_00680"/>
<keyword evidence="1" id="KW-1133">Transmembrane helix</keyword>
<evidence type="ECO:0000256" key="1">
    <source>
        <dbReference type="SAM" id="Phobius"/>
    </source>
</evidence>
<feature type="transmembrane region" description="Helical" evidence="1">
    <location>
        <begin position="12"/>
        <end position="33"/>
    </location>
</feature>
<keyword evidence="1" id="KW-0472">Membrane</keyword>
<evidence type="ECO:0000313" key="2">
    <source>
        <dbReference type="EMBL" id="OHA48789.1"/>
    </source>
</evidence>
<comment type="caution">
    <text evidence="2">The sequence shown here is derived from an EMBL/GenBank/DDBJ whole genome shotgun (WGS) entry which is preliminary data.</text>
</comment>
<protein>
    <submittedName>
        <fullName evidence="2">Uncharacterized protein</fullName>
    </submittedName>
</protein>
<dbReference type="EMBL" id="MHST01000016">
    <property type="protein sequence ID" value="OHA48789.1"/>
    <property type="molecule type" value="Genomic_DNA"/>
</dbReference>
<dbReference type="Proteomes" id="UP000178690">
    <property type="component" value="Unassembled WGS sequence"/>
</dbReference>
<sequence>MRFSRIDGRLKILAAIVAFAAFVTAGYLAWFLWATCVSCQFGNPAQWPEHVTDINNIAFRYPPGFEIIVPDDETSNPVSVVKEGERGESVLIQVGTWRAGQPFTNLDEVAARYEQAVSRRATVGRELLSVDNREGILLVQDEPGGRRIIEAFFLDSFEESGPEEPKTPREISLQLPGTASPVERELYEGVFRELVASLDFLRGPKDASGERPEGLPESWVEYVGEAGGFAVWHAPDWTVRDCPPEGLVPSAVEGDCPSGSANVVVTFTAPEGTAIYTVRALPAEEPISLDALDQRFSREFSSRALADSLLSSRFGLPGVGVGISYEARVPKGDRADPLLVAETTNLSYLTLMVASGADASGASEEENPEGRGYVIEALFTGGAQQERIDSAHARRMTRTLRLVDAETLNSKP</sequence>
<keyword evidence="1" id="KW-0812">Transmembrane</keyword>
<reference evidence="2 3" key="1">
    <citation type="journal article" date="2016" name="Nat. Commun.">
        <title>Thousands of microbial genomes shed light on interconnected biogeochemical processes in an aquifer system.</title>
        <authorList>
            <person name="Anantharaman K."/>
            <person name="Brown C.T."/>
            <person name="Hug L.A."/>
            <person name="Sharon I."/>
            <person name="Castelle C.J."/>
            <person name="Probst A.J."/>
            <person name="Thomas B.C."/>
            <person name="Singh A."/>
            <person name="Wilkins M.J."/>
            <person name="Karaoz U."/>
            <person name="Brodie E.L."/>
            <person name="Williams K.H."/>
            <person name="Hubbard S.S."/>
            <person name="Banfield J.F."/>
        </authorList>
    </citation>
    <scope>NUCLEOTIDE SEQUENCE [LARGE SCALE GENOMIC DNA]</scope>
    <source>
        <strain evidence="3">RIFCSPHIGHO2_01_FULL_58_15</strain>
    </source>
</reference>
<gene>
    <name evidence="2" type="ORF">A2682_00680</name>
</gene>
<dbReference type="AlphaFoldDB" id="A0A1G2PM16"/>
<evidence type="ECO:0000313" key="3">
    <source>
        <dbReference type="Proteomes" id="UP000178690"/>
    </source>
</evidence>
<proteinExistence type="predicted"/>
<organism evidence="2 3">
    <name type="scientific">Terrybacteria sp. (strain RIFCSPHIGHO2_01_FULL_58_15)</name>
    <dbReference type="NCBI Taxonomy" id="1802363"/>
    <lineage>
        <taxon>Bacteria</taxon>
        <taxon>Candidatus Terryibacteriota</taxon>
    </lineage>
</organism>
<name>A0A1G2PM16_TERXR</name>
<accession>A0A1G2PM16</accession>